<evidence type="ECO:0000256" key="9">
    <source>
        <dbReference type="ARBA" id="ARBA00022842"/>
    </source>
</evidence>
<dbReference type="SUPFAM" id="SSF52540">
    <property type="entry name" value="P-loop containing nucleoside triphosphate hydrolases"/>
    <property type="match status" value="1"/>
</dbReference>
<keyword evidence="5" id="KW-0819">tRNA processing</keyword>
<dbReference type="PANTHER" id="PTHR33540:SF2">
    <property type="entry name" value="TRNA THREONYLCARBAMOYLADENOSINE BIOSYNTHESIS PROTEIN TSAE"/>
    <property type="match status" value="1"/>
</dbReference>
<protein>
    <recommendedName>
        <fullName evidence="3">tRNA threonylcarbamoyladenosine biosynthesis protein TsaE</fullName>
    </recommendedName>
    <alternativeName>
        <fullName evidence="10">t(6)A37 threonylcarbamoyladenosine biosynthesis protein TsaE</fullName>
    </alternativeName>
</protein>
<evidence type="ECO:0000256" key="6">
    <source>
        <dbReference type="ARBA" id="ARBA00022723"/>
    </source>
</evidence>
<dbReference type="GO" id="GO:0005524">
    <property type="term" value="F:ATP binding"/>
    <property type="evidence" value="ECO:0007669"/>
    <property type="project" value="UniProtKB-KW"/>
</dbReference>
<evidence type="ECO:0000313" key="12">
    <source>
        <dbReference type="Proteomes" id="UP000541810"/>
    </source>
</evidence>
<dbReference type="Gene3D" id="3.40.50.300">
    <property type="entry name" value="P-loop containing nucleotide triphosphate hydrolases"/>
    <property type="match status" value="1"/>
</dbReference>
<evidence type="ECO:0000256" key="2">
    <source>
        <dbReference type="ARBA" id="ARBA00007599"/>
    </source>
</evidence>
<keyword evidence="8" id="KW-0067">ATP-binding</keyword>
<evidence type="ECO:0000256" key="8">
    <source>
        <dbReference type="ARBA" id="ARBA00022840"/>
    </source>
</evidence>
<dbReference type="GO" id="GO:0005737">
    <property type="term" value="C:cytoplasm"/>
    <property type="evidence" value="ECO:0007669"/>
    <property type="project" value="UniProtKB-SubCell"/>
</dbReference>
<evidence type="ECO:0000256" key="10">
    <source>
        <dbReference type="ARBA" id="ARBA00032441"/>
    </source>
</evidence>
<dbReference type="GO" id="GO:0046872">
    <property type="term" value="F:metal ion binding"/>
    <property type="evidence" value="ECO:0007669"/>
    <property type="project" value="UniProtKB-KW"/>
</dbReference>
<dbReference type="InterPro" id="IPR027417">
    <property type="entry name" value="P-loop_NTPase"/>
</dbReference>
<dbReference type="Pfam" id="PF02367">
    <property type="entry name" value="TsaE"/>
    <property type="match status" value="1"/>
</dbReference>
<dbReference type="RefSeq" id="WP_184675602.1">
    <property type="nucleotide sequence ID" value="NZ_JACHGY010000001.1"/>
</dbReference>
<evidence type="ECO:0000256" key="3">
    <source>
        <dbReference type="ARBA" id="ARBA00019010"/>
    </source>
</evidence>
<evidence type="ECO:0000256" key="1">
    <source>
        <dbReference type="ARBA" id="ARBA00004496"/>
    </source>
</evidence>
<sequence length="177" mass="19216">MIELLSTNLDDTVALGRRLGELAQPGDVLALDGELGAGKTQLVRGLAQGMGLDPTHVSSPTFVFMHEYTPEDEHGHPIDDDPTRPVLVHIDAYRVTSASDLATLGYDDETRDTSVTAVEWAKLIAAAPGNPLGDDRLHLDIQHVGDDRRQIILVPHGRWVPRLSTFSMPADSNTPLP</sequence>
<evidence type="ECO:0000256" key="7">
    <source>
        <dbReference type="ARBA" id="ARBA00022741"/>
    </source>
</evidence>
<gene>
    <name evidence="11" type="ORF">HNQ40_000258</name>
</gene>
<dbReference type="Proteomes" id="UP000541810">
    <property type="component" value="Unassembled WGS sequence"/>
</dbReference>
<evidence type="ECO:0000313" key="11">
    <source>
        <dbReference type="EMBL" id="MBB6428452.1"/>
    </source>
</evidence>
<keyword evidence="7" id="KW-0547">Nucleotide-binding</keyword>
<evidence type="ECO:0000256" key="4">
    <source>
        <dbReference type="ARBA" id="ARBA00022490"/>
    </source>
</evidence>
<keyword evidence="6" id="KW-0479">Metal-binding</keyword>
<proteinExistence type="inferred from homology"/>
<keyword evidence="4" id="KW-0963">Cytoplasm</keyword>
<evidence type="ECO:0000256" key="5">
    <source>
        <dbReference type="ARBA" id="ARBA00022694"/>
    </source>
</evidence>
<dbReference type="InterPro" id="IPR003442">
    <property type="entry name" value="T6A_TsaE"/>
</dbReference>
<keyword evidence="12" id="KW-1185">Reference proteome</keyword>
<organism evidence="11 12">
    <name type="scientific">Algisphaera agarilytica</name>
    <dbReference type="NCBI Taxonomy" id="1385975"/>
    <lineage>
        <taxon>Bacteria</taxon>
        <taxon>Pseudomonadati</taxon>
        <taxon>Planctomycetota</taxon>
        <taxon>Phycisphaerae</taxon>
        <taxon>Phycisphaerales</taxon>
        <taxon>Phycisphaeraceae</taxon>
        <taxon>Algisphaera</taxon>
    </lineage>
</organism>
<dbReference type="AlphaFoldDB" id="A0A7X0H3M8"/>
<name>A0A7X0H3M8_9BACT</name>
<dbReference type="PANTHER" id="PTHR33540">
    <property type="entry name" value="TRNA THREONYLCARBAMOYLADENOSINE BIOSYNTHESIS PROTEIN TSAE"/>
    <property type="match status" value="1"/>
</dbReference>
<comment type="similarity">
    <text evidence="2">Belongs to the TsaE family.</text>
</comment>
<dbReference type="NCBIfam" id="TIGR00150">
    <property type="entry name" value="T6A_YjeE"/>
    <property type="match status" value="1"/>
</dbReference>
<keyword evidence="9" id="KW-0460">Magnesium</keyword>
<reference evidence="11 12" key="1">
    <citation type="submission" date="2020-08" db="EMBL/GenBank/DDBJ databases">
        <title>Genomic Encyclopedia of Type Strains, Phase IV (KMG-IV): sequencing the most valuable type-strain genomes for metagenomic binning, comparative biology and taxonomic classification.</title>
        <authorList>
            <person name="Goeker M."/>
        </authorList>
    </citation>
    <scope>NUCLEOTIDE SEQUENCE [LARGE SCALE GENOMIC DNA]</scope>
    <source>
        <strain evidence="11 12">DSM 103725</strain>
    </source>
</reference>
<dbReference type="EMBL" id="JACHGY010000001">
    <property type="protein sequence ID" value="MBB6428452.1"/>
    <property type="molecule type" value="Genomic_DNA"/>
</dbReference>
<comment type="caution">
    <text evidence="11">The sequence shown here is derived from an EMBL/GenBank/DDBJ whole genome shotgun (WGS) entry which is preliminary data.</text>
</comment>
<dbReference type="GO" id="GO:0002949">
    <property type="term" value="P:tRNA threonylcarbamoyladenosine modification"/>
    <property type="evidence" value="ECO:0007669"/>
    <property type="project" value="InterPro"/>
</dbReference>
<comment type="subcellular location">
    <subcellularLocation>
        <location evidence="1">Cytoplasm</location>
    </subcellularLocation>
</comment>
<accession>A0A7X0H3M8</accession>